<dbReference type="Gene3D" id="3.30.450.20">
    <property type="entry name" value="PAS domain"/>
    <property type="match status" value="1"/>
</dbReference>
<dbReference type="GO" id="GO:0005886">
    <property type="term" value="C:plasma membrane"/>
    <property type="evidence" value="ECO:0007669"/>
    <property type="project" value="UniProtKB-SubCell"/>
</dbReference>
<dbReference type="SUPFAM" id="SSF55073">
    <property type="entry name" value="Nucleotide cyclase"/>
    <property type="match status" value="1"/>
</dbReference>
<protein>
    <submittedName>
        <fullName evidence="9">Diguanylate cyclase (GGDEF) domain-containing protein</fullName>
    </submittedName>
</protein>
<sequence length="768" mass="87194">MLRNLNKKNKILSSSLGLNKDKNIPIILSVIAVIFTVFIMIVLSAIYMYKLRLILTEETNSYLSEVNSQGVSSVKKQVNYELELLSAIASSISEENGNNLENAALTLIKESKHNNYKRMGIMLPNGRSYTSDGYIEDFSDNDSLKNSLRGSSSVSKVIIDKISGDKILVYSVPIYKSGDVIGVLFGTHNIDVYKDIISVSSFNNNGISYISQSDGKLVINSNSPNTHTLFNEELNQDINTTPKNIKDFNLMKLNMKNGKKGTIEYNYSGKDMYLIYSPIGINNWYLMSCVPKEIITEKSSYLTKITFHTSIFIVFLFSSLMLCLLYSQYKSKKALSNLAYIDDLTGASNYTKFSLDVKNLLKNTKNKYVFVIFDIDKFKYINDVFGFNEGNRILKNISSILEENINREEVFSRVRCDHYSVLMKYKDDEEIVTRLKGLNEKFSEINNFNASKYNLVINYGIYKITNEDTSLNTISDMAEIALETVKGRHQSSIAFYNDELKSKILEECEIETYMYSALEKKEFKVYLQPKYNLNPVKAAGAEALIRWTHPSKGLLSPGIFIPIFERNGFIANIDMYVFEEVCRIIRYWMDNGITPIPISVNQSRASLYNPCSIEILKGFINKYNVPPKLIEIEITESAVFDNVNQLIDIMIKLKEIGFILSMDDFGSGYSSLNLLKDIPVDVLKLDREFFNETADTKRGKTVISSIVSMAKSLDIKVLSEGVETKSQSEFLKSIGCDMVQGYLFGKPMTLEEFEAKVLSIIPKFNHTS</sequence>
<evidence type="ECO:0000256" key="3">
    <source>
        <dbReference type="ARBA" id="ARBA00022692"/>
    </source>
</evidence>
<evidence type="ECO:0000256" key="2">
    <source>
        <dbReference type="ARBA" id="ARBA00022475"/>
    </source>
</evidence>
<proteinExistence type="predicted"/>
<dbReference type="NCBIfam" id="TIGR00254">
    <property type="entry name" value="GGDEF"/>
    <property type="match status" value="1"/>
</dbReference>
<dbReference type="SMART" id="SM00267">
    <property type="entry name" value="GGDEF"/>
    <property type="match status" value="1"/>
</dbReference>
<organism evidence="9 10">
    <name type="scientific">Clostridium cylindrosporum DSM 605</name>
    <dbReference type="NCBI Taxonomy" id="1121307"/>
    <lineage>
        <taxon>Bacteria</taxon>
        <taxon>Bacillati</taxon>
        <taxon>Bacillota</taxon>
        <taxon>Clostridia</taxon>
        <taxon>Eubacteriales</taxon>
        <taxon>Clostridiaceae</taxon>
        <taxon>Clostridium</taxon>
    </lineage>
</organism>
<evidence type="ECO:0000256" key="4">
    <source>
        <dbReference type="ARBA" id="ARBA00022989"/>
    </source>
</evidence>
<dbReference type="SUPFAM" id="SSF141868">
    <property type="entry name" value="EAL domain-like"/>
    <property type="match status" value="1"/>
</dbReference>
<dbReference type="Pfam" id="PF00563">
    <property type="entry name" value="EAL"/>
    <property type="match status" value="1"/>
</dbReference>
<evidence type="ECO:0000256" key="5">
    <source>
        <dbReference type="ARBA" id="ARBA00023136"/>
    </source>
</evidence>
<accession>A0A0J8G5D9</accession>
<evidence type="ECO:0000259" key="8">
    <source>
        <dbReference type="PROSITE" id="PS50887"/>
    </source>
</evidence>
<dbReference type="PANTHER" id="PTHR33121:SF70">
    <property type="entry name" value="SIGNALING PROTEIN YKOW"/>
    <property type="match status" value="1"/>
</dbReference>
<dbReference type="CDD" id="cd18773">
    <property type="entry name" value="PDC1_HK_sensor"/>
    <property type="match status" value="1"/>
</dbReference>
<dbReference type="RefSeq" id="WP_053083242.1">
    <property type="nucleotide sequence ID" value="NZ_LFVU01000004.1"/>
</dbReference>
<feature type="domain" description="EAL" evidence="7">
    <location>
        <begin position="507"/>
        <end position="761"/>
    </location>
</feature>
<feature type="transmembrane region" description="Helical" evidence="6">
    <location>
        <begin position="305"/>
        <end position="326"/>
    </location>
</feature>
<feature type="domain" description="GGDEF" evidence="8">
    <location>
        <begin position="366"/>
        <end position="498"/>
    </location>
</feature>
<keyword evidence="5 6" id="KW-0472">Membrane</keyword>
<evidence type="ECO:0000259" key="7">
    <source>
        <dbReference type="PROSITE" id="PS50883"/>
    </source>
</evidence>
<dbReference type="EMBL" id="LFVU01000004">
    <property type="protein sequence ID" value="KMT22876.1"/>
    <property type="molecule type" value="Genomic_DNA"/>
</dbReference>
<dbReference type="PANTHER" id="PTHR33121">
    <property type="entry name" value="CYCLIC DI-GMP PHOSPHODIESTERASE PDEF"/>
    <property type="match status" value="1"/>
</dbReference>
<dbReference type="InterPro" id="IPR001633">
    <property type="entry name" value="EAL_dom"/>
</dbReference>
<dbReference type="CDD" id="cd01949">
    <property type="entry name" value="GGDEF"/>
    <property type="match status" value="1"/>
</dbReference>
<dbReference type="InterPro" id="IPR029787">
    <property type="entry name" value="Nucleotide_cyclase"/>
</dbReference>
<dbReference type="InterPro" id="IPR000160">
    <property type="entry name" value="GGDEF_dom"/>
</dbReference>
<keyword evidence="10" id="KW-1185">Reference proteome</keyword>
<evidence type="ECO:0000256" key="6">
    <source>
        <dbReference type="SAM" id="Phobius"/>
    </source>
</evidence>
<dbReference type="Pfam" id="PF02743">
    <property type="entry name" value="dCache_1"/>
    <property type="match status" value="1"/>
</dbReference>
<dbReference type="PATRIC" id="fig|1121307.3.peg.2050"/>
<evidence type="ECO:0000313" key="9">
    <source>
        <dbReference type="EMBL" id="KMT22876.1"/>
    </source>
</evidence>
<dbReference type="Gene3D" id="3.20.20.450">
    <property type="entry name" value="EAL domain"/>
    <property type="match status" value="1"/>
</dbReference>
<dbReference type="InterPro" id="IPR033479">
    <property type="entry name" value="dCache_1"/>
</dbReference>
<dbReference type="PROSITE" id="PS50883">
    <property type="entry name" value="EAL"/>
    <property type="match status" value="1"/>
</dbReference>
<name>A0A0J8G5D9_CLOCY</name>
<dbReference type="SMART" id="SM00052">
    <property type="entry name" value="EAL"/>
    <property type="match status" value="1"/>
</dbReference>
<dbReference type="GO" id="GO:0071111">
    <property type="term" value="F:cyclic-guanylate-specific phosphodiesterase activity"/>
    <property type="evidence" value="ECO:0007669"/>
    <property type="project" value="InterPro"/>
</dbReference>
<comment type="subcellular location">
    <subcellularLocation>
        <location evidence="1">Cell membrane</location>
        <topology evidence="1">Multi-pass membrane protein</topology>
    </subcellularLocation>
</comment>
<comment type="caution">
    <text evidence="9">The sequence shown here is derived from an EMBL/GenBank/DDBJ whole genome shotgun (WGS) entry which is preliminary data.</text>
</comment>
<dbReference type="CDD" id="cd12912">
    <property type="entry name" value="PDC2_MCP_like"/>
    <property type="match status" value="1"/>
</dbReference>
<keyword evidence="2" id="KW-1003">Cell membrane</keyword>
<dbReference type="Gene3D" id="3.30.70.270">
    <property type="match status" value="1"/>
</dbReference>
<dbReference type="Proteomes" id="UP000036756">
    <property type="component" value="Unassembled WGS sequence"/>
</dbReference>
<dbReference type="InterPro" id="IPR043128">
    <property type="entry name" value="Rev_trsase/Diguanyl_cyclase"/>
</dbReference>
<dbReference type="AlphaFoldDB" id="A0A0J8G5D9"/>
<feature type="transmembrane region" description="Helical" evidence="6">
    <location>
        <begin position="26"/>
        <end position="49"/>
    </location>
</feature>
<evidence type="ECO:0000313" key="10">
    <source>
        <dbReference type="Proteomes" id="UP000036756"/>
    </source>
</evidence>
<dbReference type="OrthoDB" id="9762141at2"/>
<dbReference type="Pfam" id="PF00990">
    <property type="entry name" value="GGDEF"/>
    <property type="match status" value="1"/>
</dbReference>
<evidence type="ECO:0000256" key="1">
    <source>
        <dbReference type="ARBA" id="ARBA00004651"/>
    </source>
</evidence>
<reference evidence="9 10" key="1">
    <citation type="submission" date="2015-06" db="EMBL/GenBank/DDBJ databases">
        <title>Draft genome sequence of the purine-degrading Clostridium cylindrosporum HC-1 (DSM 605).</title>
        <authorList>
            <person name="Poehlein A."/>
            <person name="Schiel-Bengelsdorf B."/>
            <person name="Bengelsdorf F."/>
            <person name="Daniel R."/>
            <person name="Duerre P."/>
        </authorList>
    </citation>
    <scope>NUCLEOTIDE SEQUENCE [LARGE SCALE GENOMIC DNA]</scope>
    <source>
        <strain evidence="9 10">DSM 605</strain>
    </source>
</reference>
<dbReference type="CDD" id="cd01948">
    <property type="entry name" value="EAL"/>
    <property type="match status" value="1"/>
</dbReference>
<dbReference type="InterPro" id="IPR035919">
    <property type="entry name" value="EAL_sf"/>
</dbReference>
<gene>
    <name evidence="9" type="ORF">CLCY_5c01150</name>
</gene>
<dbReference type="InterPro" id="IPR050706">
    <property type="entry name" value="Cyclic-di-GMP_PDE-like"/>
</dbReference>
<keyword evidence="4 6" id="KW-1133">Transmembrane helix</keyword>
<dbReference type="STRING" id="1121307.CLCY_5c01150"/>
<dbReference type="PROSITE" id="PS50887">
    <property type="entry name" value="GGDEF"/>
    <property type="match status" value="1"/>
</dbReference>
<keyword evidence="3 6" id="KW-0812">Transmembrane</keyword>